<evidence type="ECO:0000256" key="3">
    <source>
        <dbReference type="ARBA" id="ARBA00023163"/>
    </source>
</evidence>
<dbReference type="GO" id="GO:0003677">
    <property type="term" value="F:DNA binding"/>
    <property type="evidence" value="ECO:0007669"/>
    <property type="project" value="UniProtKB-KW"/>
</dbReference>
<sequence>MSDNQWEPVIIKKKLPKGVSAKSDKVVNAARRQGLEVETVSKFLLNFEDGAATNKHTATTLNTAKLDQESEELKHQSLSLDVAKLIQKGRQDKGFTQKDLATKINEKPQVITDYEAGRGIPNQQILGKIERAIGIKLRGKDKGQPLEPPAPKTASKK</sequence>
<dbReference type="AlphaFoldDB" id="A0A4Y7NJK9"/>
<keyword evidence="1" id="KW-0805">Transcription regulation</keyword>
<keyword evidence="3" id="KW-0804">Transcription</keyword>
<evidence type="ECO:0000256" key="1">
    <source>
        <dbReference type="ARBA" id="ARBA00023015"/>
    </source>
</evidence>
<dbReference type="InterPro" id="IPR013729">
    <property type="entry name" value="MBF1_N"/>
</dbReference>
<gene>
    <name evidence="6" type="primary">EOG090X0ILG</name>
</gene>
<dbReference type="PROSITE" id="PS50943">
    <property type="entry name" value="HTH_CROC1"/>
    <property type="match status" value="1"/>
</dbReference>
<accession>A0A4Y7NJK9</accession>
<evidence type="ECO:0000313" key="6">
    <source>
        <dbReference type="EMBL" id="SVE92766.1"/>
    </source>
</evidence>
<dbReference type="InterPro" id="IPR010982">
    <property type="entry name" value="Lambda_DNA-bd_dom_sf"/>
</dbReference>
<evidence type="ECO:0000259" key="5">
    <source>
        <dbReference type="PROSITE" id="PS50943"/>
    </source>
</evidence>
<dbReference type="GO" id="GO:0005634">
    <property type="term" value="C:nucleus"/>
    <property type="evidence" value="ECO:0007669"/>
    <property type="project" value="TreeGrafter"/>
</dbReference>
<feature type="region of interest" description="Disordered" evidence="4">
    <location>
        <begin position="137"/>
        <end position="157"/>
    </location>
</feature>
<proteinExistence type="evidence at transcript level"/>
<keyword evidence="2" id="KW-0238">DNA-binding</keyword>
<name>A0A4Y7NJK9_9CRUS</name>
<dbReference type="InterPro" id="IPR001387">
    <property type="entry name" value="Cro/C1-type_HTH"/>
</dbReference>
<dbReference type="PANTHER" id="PTHR10245:SF15">
    <property type="entry name" value="ENDOTHELIAL DIFFERENTIATION-RELATED FACTOR 1"/>
    <property type="match status" value="1"/>
</dbReference>
<dbReference type="Pfam" id="PF08523">
    <property type="entry name" value="MBF1"/>
    <property type="match status" value="1"/>
</dbReference>
<dbReference type="Gene3D" id="1.10.260.40">
    <property type="entry name" value="lambda repressor-like DNA-binding domains"/>
    <property type="match status" value="1"/>
</dbReference>
<dbReference type="PANTHER" id="PTHR10245">
    <property type="entry name" value="ENDOTHELIAL DIFFERENTIATION-RELATED FACTOR 1 MULTIPROTEIN BRIDGING FACTOR 1"/>
    <property type="match status" value="1"/>
</dbReference>
<evidence type="ECO:0000256" key="4">
    <source>
        <dbReference type="SAM" id="MobiDB-lite"/>
    </source>
</evidence>
<dbReference type="SMART" id="SM00530">
    <property type="entry name" value="HTH_XRE"/>
    <property type="match status" value="1"/>
</dbReference>
<feature type="domain" description="HTH cro/C1-type" evidence="5">
    <location>
        <begin position="86"/>
        <end position="140"/>
    </location>
</feature>
<dbReference type="EMBL" id="LR023147">
    <property type="protein sequence ID" value="SVE92766.1"/>
    <property type="molecule type" value="mRNA"/>
</dbReference>
<evidence type="ECO:0000256" key="2">
    <source>
        <dbReference type="ARBA" id="ARBA00023125"/>
    </source>
</evidence>
<protein>
    <submittedName>
        <fullName evidence="6">EOG090X0ILG</fullName>
    </submittedName>
</protein>
<reference evidence="6" key="1">
    <citation type="submission" date="2018-08" db="EMBL/GenBank/DDBJ databases">
        <authorList>
            <person name="Cornetti L."/>
        </authorList>
    </citation>
    <scope>NUCLEOTIDE SEQUENCE</scope>
    <source>
        <strain evidence="6">CH-H-2</strain>
    </source>
</reference>
<dbReference type="Pfam" id="PF01381">
    <property type="entry name" value="HTH_3"/>
    <property type="match status" value="1"/>
</dbReference>
<dbReference type="SUPFAM" id="SSF47413">
    <property type="entry name" value="lambda repressor-like DNA-binding domains"/>
    <property type="match status" value="1"/>
</dbReference>
<dbReference type="FunFam" id="1.10.260.40:FF:000015">
    <property type="entry name" value="Endothelial differentiation-related factor 1"/>
    <property type="match status" value="1"/>
</dbReference>
<dbReference type="CDD" id="cd00093">
    <property type="entry name" value="HTH_XRE"/>
    <property type="match status" value="1"/>
</dbReference>
<organism evidence="6">
    <name type="scientific">Megafenestra aurita</name>
    <dbReference type="NCBI Taxonomy" id="2291010"/>
    <lineage>
        <taxon>Eukaryota</taxon>
        <taxon>Metazoa</taxon>
        <taxon>Ecdysozoa</taxon>
        <taxon>Arthropoda</taxon>
        <taxon>Crustacea</taxon>
        <taxon>Branchiopoda</taxon>
        <taxon>Diplostraca</taxon>
        <taxon>Cladocera</taxon>
        <taxon>Anomopoda</taxon>
        <taxon>Daphniidae</taxon>
        <taxon>Megafenestra</taxon>
    </lineage>
</organism>